<sequence>RKSAPVLLPDQPIPSHLRDRFSDLKVLYKEPLWEAISKNKANPGDVSMKLRYVRDGDSDPKLCIVIFCGKSVAGRAKKFFAQRNVREDVEPDFSVRIIPNRLFRAATSNSMVVYGDDIHRGTLCGAPIQVKLSGANSVCATLGGLVLISHGQEQVIYGITAGHPLQGIDKSCCDTMPPTADDENDDSDCGTSDGGDFVQILELGLDDPNHTDDENSLPNNPSSNCIGSIPYSCMQSTFSMGGNHDWALIAIPPERWLPNLVLDHAQHAAHEDDSRPENLPTETKQATPICASGKPSPCRTGNPTLSEPRCVAIMTARGLQRGMLSANHSSILMTPGKSFVDTFDFLPSDEYGEFVNNYVVTHLCRRGRPLTSLNRTSARGFWVMGGS</sequence>
<gene>
    <name evidence="1" type="ORF">B0T25DRAFT_459732</name>
</gene>
<protein>
    <submittedName>
        <fullName evidence="1">Uncharacterized protein</fullName>
    </submittedName>
</protein>
<evidence type="ECO:0000313" key="2">
    <source>
        <dbReference type="Proteomes" id="UP001275084"/>
    </source>
</evidence>
<dbReference type="Proteomes" id="UP001275084">
    <property type="component" value="Unassembled WGS sequence"/>
</dbReference>
<comment type="caution">
    <text evidence="1">The sequence shown here is derived from an EMBL/GenBank/DDBJ whole genome shotgun (WGS) entry which is preliminary data.</text>
</comment>
<accession>A0AAJ0MCX5</accession>
<evidence type="ECO:0000313" key="1">
    <source>
        <dbReference type="EMBL" id="KAK3349675.1"/>
    </source>
</evidence>
<reference evidence="1" key="1">
    <citation type="journal article" date="2023" name="Mol. Phylogenet. Evol.">
        <title>Genome-scale phylogeny and comparative genomics of the fungal order Sordariales.</title>
        <authorList>
            <person name="Hensen N."/>
            <person name="Bonometti L."/>
            <person name="Westerberg I."/>
            <person name="Brannstrom I.O."/>
            <person name="Guillou S."/>
            <person name="Cros-Aarteil S."/>
            <person name="Calhoun S."/>
            <person name="Haridas S."/>
            <person name="Kuo A."/>
            <person name="Mondo S."/>
            <person name="Pangilinan J."/>
            <person name="Riley R."/>
            <person name="LaButti K."/>
            <person name="Andreopoulos B."/>
            <person name="Lipzen A."/>
            <person name="Chen C."/>
            <person name="Yan M."/>
            <person name="Daum C."/>
            <person name="Ng V."/>
            <person name="Clum A."/>
            <person name="Steindorff A."/>
            <person name="Ohm R.A."/>
            <person name="Martin F."/>
            <person name="Silar P."/>
            <person name="Natvig D.O."/>
            <person name="Lalanne C."/>
            <person name="Gautier V."/>
            <person name="Ament-Velasquez S.L."/>
            <person name="Kruys A."/>
            <person name="Hutchinson M.I."/>
            <person name="Powell A.J."/>
            <person name="Barry K."/>
            <person name="Miller A.N."/>
            <person name="Grigoriev I.V."/>
            <person name="Debuchy R."/>
            <person name="Gladieux P."/>
            <person name="Hiltunen Thoren M."/>
            <person name="Johannesson H."/>
        </authorList>
    </citation>
    <scope>NUCLEOTIDE SEQUENCE</scope>
    <source>
        <strain evidence="1">CBS 955.72</strain>
    </source>
</reference>
<feature type="non-terminal residue" evidence="1">
    <location>
        <position position="1"/>
    </location>
</feature>
<dbReference type="AlphaFoldDB" id="A0AAJ0MCX5"/>
<reference evidence="1" key="2">
    <citation type="submission" date="2023-06" db="EMBL/GenBank/DDBJ databases">
        <authorList>
            <consortium name="Lawrence Berkeley National Laboratory"/>
            <person name="Haridas S."/>
            <person name="Hensen N."/>
            <person name="Bonometti L."/>
            <person name="Westerberg I."/>
            <person name="Brannstrom I.O."/>
            <person name="Guillou S."/>
            <person name="Cros-Aarteil S."/>
            <person name="Calhoun S."/>
            <person name="Kuo A."/>
            <person name="Mondo S."/>
            <person name="Pangilinan J."/>
            <person name="Riley R."/>
            <person name="Labutti K."/>
            <person name="Andreopoulos B."/>
            <person name="Lipzen A."/>
            <person name="Chen C."/>
            <person name="Yanf M."/>
            <person name="Daum C."/>
            <person name="Ng V."/>
            <person name="Clum A."/>
            <person name="Steindorff A."/>
            <person name="Ohm R."/>
            <person name="Martin F."/>
            <person name="Silar P."/>
            <person name="Natvig D."/>
            <person name="Lalanne C."/>
            <person name="Gautier V."/>
            <person name="Ament-Velasquez S.L."/>
            <person name="Kruys A."/>
            <person name="Hutchinson M.I."/>
            <person name="Powell A.J."/>
            <person name="Barry K."/>
            <person name="Miller A.N."/>
            <person name="Grigoriev I.V."/>
            <person name="Debuchy R."/>
            <person name="Gladieux P."/>
            <person name="Thoren M.H."/>
            <person name="Johannesson H."/>
        </authorList>
    </citation>
    <scope>NUCLEOTIDE SEQUENCE</scope>
    <source>
        <strain evidence="1">CBS 955.72</strain>
    </source>
</reference>
<name>A0AAJ0MCX5_9PEZI</name>
<dbReference type="EMBL" id="JAUIQD010000005">
    <property type="protein sequence ID" value="KAK3349675.1"/>
    <property type="molecule type" value="Genomic_DNA"/>
</dbReference>
<proteinExistence type="predicted"/>
<keyword evidence="2" id="KW-1185">Reference proteome</keyword>
<organism evidence="1 2">
    <name type="scientific">Lasiosphaeria hispida</name>
    <dbReference type="NCBI Taxonomy" id="260671"/>
    <lineage>
        <taxon>Eukaryota</taxon>
        <taxon>Fungi</taxon>
        <taxon>Dikarya</taxon>
        <taxon>Ascomycota</taxon>
        <taxon>Pezizomycotina</taxon>
        <taxon>Sordariomycetes</taxon>
        <taxon>Sordariomycetidae</taxon>
        <taxon>Sordariales</taxon>
        <taxon>Lasiosphaeriaceae</taxon>
        <taxon>Lasiosphaeria</taxon>
    </lineage>
</organism>